<keyword evidence="11" id="KW-1185">Reference proteome</keyword>
<evidence type="ECO:0000256" key="4">
    <source>
        <dbReference type="ARBA" id="ARBA00023163"/>
    </source>
</evidence>
<dbReference type="PANTHER" id="PTHR48111">
    <property type="entry name" value="REGULATOR OF RPOS"/>
    <property type="match status" value="1"/>
</dbReference>
<name>A0A923I708_9FIRM</name>
<evidence type="ECO:0000256" key="5">
    <source>
        <dbReference type="ARBA" id="ARBA00024867"/>
    </source>
</evidence>
<evidence type="ECO:0000259" key="8">
    <source>
        <dbReference type="PROSITE" id="PS50110"/>
    </source>
</evidence>
<evidence type="ECO:0000256" key="6">
    <source>
        <dbReference type="PROSITE-ProRule" id="PRU00169"/>
    </source>
</evidence>
<dbReference type="PANTHER" id="PTHR48111:SF36">
    <property type="entry name" value="TRANSCRIPTIONAL REGULATORY PROTEIN CUTR"/>
    <property type="match status" value="1"/>
</dbReference>
<keyword evidence="3 7" id="KW-0238">DNA-binding</keyword>
<keyword evidence="4" id="KW-0804">Transcription</keyword>
<feature type="modified residue" description="4-aspartylphosphate" evidence="6">
    <location>
        <position position="51"/>
    </location>
</feature>
<comment type="caution">
    <text evidence="10">The sequence shown here is derived from an EMBL/GenBank/DDBJ whole genome shotgun (WGS) entry which is preliminary data.</text>
</comment>
<dbReference type="CDD" id="cd00383">
    <property type="entry name" value="trans_reg_C"/>
    <property type="match status" value="1"/>
</dbReference>
<proteinExistence type="predicted"/>
<organism evidence="10 11">
    <name type="scientific">Anaerofilum hominis</name>
    <dbReference type="NCBI Taxonomy" id="2763016"/>
    <lineage>
        <taxon>Bacteria</taxon>
        <taxon>Bacillati</taxon>
        <taxon>Bacillota</taxon>
        <taxon>Clostridia</taxon>
        <taxon>Eubacteriales</taxon>
        <taxon>Oscillospiraceae</taxon>
        <taxon>Anaerofilum</taxon>
    </lineage>
</organism>
<dbReference type="GO" id="GO:0005829">
    <property type="term" value="C:cytosol"/>
    <property type="evidence" value="ECO:0007669"/>
    <property type="project" value="TreeGrafter"/>
</dbReference>
<keyword evidence="6" id="KW-0597">Phosphoprotein</keyword>
<dbReference type="AlphaFoldDB" id="A0A923I708"/>
<evidence type="ECO:0000256" key="1">
    <source>
        <dbReference type="ARBA" id="ARBA00018672"/>
    </source>
</evidence>
<dbReference type="InterPro" id="IPR011006">
    <property type="entry name" value="CheY-like_superfamily"/>
</dbReference>
<dbReference type="SMART" id="SM00862">
    <property type="entry name" value="Trans_reg_C"/>
    <property type="match status" value="1"/>
</dbReference>
<dbReference type="RefSeq" id="WP_186886494.1">
    <property type="nucleotide sequence ID" value="NZ_JACONZ010000001.1"/>
</dbReference>
<keyword evidence="2" id="KW-0805">Transcription regulation</keyword>
<dbReference type="InterPro" id="IPR036388">
    <property type="entry name" value="WH-like_DNA-bd_sf"/>
</dbReference>
<dbReference type="Pfam" id="PF00072">
    <property type="entry name" value="Response_reg"/>
    <property type="match status" value="1"/>
</dbReference>
<dbReference type="GO" id="GO:0000976">
    <property type="term" value="F:transcription cis-regulatory region binding"/>
    <property type="evidence" value="ECO:0007669"/>
    <property type="project" value="TreeGrafter"/>
</dbReference>
<dbReference type="Proteomes" id="UP000659630">
    <property type="component" value="Unassembled WGS sequence"/>
</dbReference>
<dbReference type="GO" id="GO:0000156">
    <property type="term" value="F:phosphorelay response regulator activity"/>
    <property type="evidence" value="ECO:0007669"/>
    <property type="project" value="TreeGrafter"/>
</dbReference>
<dbReference type="GO" id="GO:0032993">
    <property type="term" value="C:protein-DNA complex"/>
    <property type="evidence" value="ECO:0007669"/>
    <property type="project" value="TreeGrafter"/>
</dbReference>
<accession>A0A923I708</accession>
<evidence type="ECO:0000256" key="7">
    <source>
        <dbReference type="PROSITE-ProRule" id="PRU01091"/>
    </source>
</evidence>
<dbReference type="InterPro" id="IPR039420">
    <property type="entry name" value="WalR-like"/>
</dbReference>
<comment type="function">
    <text evidence="5">May play the central regulatory role in sporulation. It may be an element of the effector pathway responsible for the activation of sporulation genes in response to nutritional stress. Spo0A may act in concert with spo0H (a sigma factor) to control the expression of some genes that are critical to the sporulation process.</text>
</comment>
<dbReference type="InterPro" id="IPR001789">
    <property type="entry name" value="Sig_transdc_resp-reg_receiver"/>
</dbReference>
<dbReference type="InterPro" id="IPR001867">
    <property type="entry name" value="OmpR/PhoB-type_DNA-bd"/>
</dbReference>
<dbReference type="GO" id="GO:0006355">
    <property type="term" value="P:regulation of DNA-templated transcription"/>
    <property type="evidence" value="ECO:0007669"/>
    <property type="project" value="InterPro"/>
</dbReference>
<dbReference type="Gene3D" id="6.10.250.690">
    <property type="match status" value="1"/>
</dbReference>
<protein>
    <recommendedName>
        <fullName evidence="1">Stage 0 sporulation protein A homolog</fullName>
    </recommendedName>
</protein>
<dbReference type="SUPFAM" id="SSF46894">
    <property type="entry name" value="C-terminal effector domain of the bipartite response regulators"/>
    <property type="match status" value="1"/>
</dbReference>
<sequence>MRILMIEDDRELCEACAPQLRAAGFEADFCHDGGEALYYLRQPIYDLCILDRMLPGSDGLALLAAARAEGVRTPVLMLTAMGRVGDRVDGLDAGADDYLTKPFDMRELLARVRALARRPGTLAAPDLLCYGDLSLDRGSLALRGGKGACVLSKKEAEVLAALLQGGGRTLSRALLFGRVWGADTEVEEASLDSYIHFVRRRLAAVSERVRVATVRGVGYRLEDARDAP</sequence>
<dbReference type="PROSITE" id="PS50110">
    <property type="entry name" value="RESPONSE_REGULATORY"/>
    <property type="match status" value="1"/>
</dbReference>
<evidence type="ECO:0000313" key="10">
    <source>
        <dbReference type="EMBL" id="MBC5580122.1"/>
    </source>
</evidence>
<evidence type="ECO:0000256" key="3">
    <source>
        <dbReference type="ARBA" id="ARBA00023125"/>
    </source>
</evidence>
<dbReference type="Gene3D" id="3.40.50.2300">
    <property type="match status" value="1"/>
</dbReference>
<dbReference type="PROSITE" id="PS51755">
    <property type="entry name" value="OMPR_PHOB"/>
    <property type="match status" value="1"/>
</dbReference>
<dbReference type="Gene3D" id="1.10.10.10">
    <property type="entry name" value="Winged helix-like DNA-binding domain superfamily/Winged helix DNA-binding domain"/>
    <property type="match status" value="1"/>
</dbReference>
<dbReference type="SMART" id="SM00448">
    <property type="entry name" value="REC"/>
    <property type="match status" value="1"/>
</dbReference>
<feature type="domain" description="OmpR/PhoB-type" evidence="9">
    <location>
        <begin position="125"/>
        <end position="223"/>
    </location>
</feature>
<dbReference type="Pfam" id="PF00486">
    <property type="entry name" value="Trans_reg_C"/>
    <property type="match status" value="1"/>
</dbReference>
<evidence type="ECO:0000259" key="9">
    <source>
        <dbReference type="PROSITE" id="PS51755"/>
    </source>
</evidence>
<evidence type="ECO:0000256" key="2">
    <source>
        <dbReference type="ARBA" id="ARBA00023015"/>
    </source>
</evidence>
<reference evidence="10" key="1">
    <citation type="submission" date="2020-08" db="EMBL/GenBank/DDBJ databases">
        <title>Genome public.</title>
        <authorList>
            <person name="Liu C."/>
            <person name="Sun Q."/>
        </authorList>
    </citation>
    <scope>NUCLEOTIDE SEQUENCE</scope>
    <source>
        <strain evidence="10">BX8</strain>
    </source>
</reference>
<dbReference type="EMBL" id="JACONZ010000001">
    <property type="protein sequence ID" value="MBC5580122.1"/>
    <property type="molecule type" value="Genomic_DNA"/>
</dbReference>
<evidence type="ECO:0000313" key="11">
    <source>
        <dbReference type="Proteomes" id="UP000659630"/>
    </source>
</evidence>
<feature type="domain" description="Response regulatory" evidence="8">
    <location>
        <begin position="2"/>
        <end position="116"/>
    </location>
</feature>
<feature type="DNA-binding region" description="OmpR/PhoB-type" evidence="7">
    <location>
        <begin position="125"/>
        <end position="223"/>
    </location>
</feature>
<dbReference type="InterPro" id="IPR016032">
    <property type="entry name" value="Sig_transdc_resp-reg_C-effctor"/>
</dbReference>
<dbReference type="SUPFAM" id="SSF52172">
    <property type="entry name" value="CheY-like"/>
    <property type="match status" value="1"/>
</dbReference>
<gene>
    <name evidence="10" type="ORF">H8S23_01220</name>
</gene>